<gene>
    <name evidence="1" type="ORF">SPIL2461_LOCUS2993</name>
</gene>
<protein>
    <submittedName>
        <fullName evidence="1">Uncharacterized protein</fullName>
    </submittedName>
</protein>
<comment type="caution">
    <text evidence="1">The sequence shown here is derived from an EMBL/GenBank/DDBJ whole genome shotgun (WGS) entry which is preliminary data.</text>
</comment>
<dbReference type="Proteomes" id="UP000649617">
    <property type="component" value="Unassembled WGS sequence"/>
</dbReference>
<keyword evidence="2" id="KW-1185">Reference proteome</keyword>
<evidence type="ECO:0000313" key="1">
    <source>
        <dbReference type="EMBL" id="CAE7222553.1"/>
    </source>
</evidence>
<name>A0A812K501_SYMPI</name>
<dbReference type="AlphaFoldDB" id="A0A812K501"/>
<proteinExistence type="predicted"/>
<evidence type="ECO:0000313" key="2">
    <source>
        <dbReference type="Proteomes" id="UP000649617"/>
    </source>
</evidence>
<organism evidence="1 2">
    <name type="scientific">Symbiodinium pilosum</name>
    <name type="common">Dinoflagellate</name>
    <dbReference type="NCBI Taxonomy" id="2952"/>
    <lineage>
        <taxon>Eukaryota</taxon>
        <taxon>Sar</taxon>
        <taxon>Alveolata</taxon>
        <taxon>Dinophyceae</taxon>
        <taxon>Suessiales</taxon>
        <taxon>Symbiodiniaceae</taxon>
        <taxon>Symbiodinium</taxon>
    </lineage>
</organism>
<reference evidence="1" key="1">
    <citation type="submission" date="2021-02" db="EMBL/GenBank/DDBJ databases">
        <authorList>
            <person name="Dougan E. K."/>
            <person name="Rhodes N."/>
            <person name="Thang M."/>
            <person name="Chan C."/>
        </authorList>
    </citation>
    <scope>NUCLEOTIDE SEQUENCE</scope>
</reference>
<sequence>MCGLSCTDSGKVSKTVPYEKITDCDVSEPAGTACCCFIPNVLTKVVVETASSSKETPDLVLEGLEDAHAFKHAVWAMKRFNGGQASAPSGAGASGQQMPAGELRTTNLLLTEIRDELRVMNQSLKAGR</sequence>
<dbReference type="OrthoDB" id="193865at2759"/>
<accession>A0A812K501</accession>
<dbReference type="EMBL" id="CAJNIZ010003447">
    <property type="protein sequence ID" value="CAE7222553.1"/>
    <property type="molecule type" value="Genomic_DNA"/>
</dbReference>